<reference evidence="6" key="1">
    <citation type="submission" date="2022-06" db="EMBL/GenBank/DDBJ databases">
        <title>Draft genome sequence of Streptomyces sp. RB6PN25 isolated from peat swamp forest in Thailand.</title>
        <authorList>
            <person name="Duangmal K."/>
            <person name="Klaysubun C."/>
        </authorList>
    </citation>
    <scope>NUCLEOTIDE SEQUENCE</scope>
    <source>
        <strain evidence="6">RB6PN25</strain>
    </source>
</reference>
<comment type="caution">
    <text evidence="6">The sequence shown here is derived from an EMBL/GenBank/DDBJ whole genome shotgun (WGS) entry which is preliminary data.</text>
</comment>
<evidence type="ECO:0000313" key="6">
    <source>
        <dbReference type="EMBL" id="MCQ4081182.1"/>
    </source>
</evidence>
<dbReference type="EMBL" id="JANFNG010000006">
    <property type="protein sequence ID" value="MCQ4081182.1"/>
    <property type="molecule type" value="Genomic_DNA"/>
</dbReference>
<proteinExistence type="predicted"/>
<keyword evidence="4 5" id="KW-0472">Membrane</keyword>
<evidence type="ECO:0000256" key="3">
    <source>
        <dbReference type="ARBA" id="ARBA00022989"/>
    </source>
</evidence>
<feature type="transmembrane region" description="Helical" evidence="5">
    <location>
        <begin position="6"/>
        <end position="24"/>
    </location>
</feature>
<dbReference type="InterPro" id="IPR007269">
    <property type="entry name" value="ICMT_MeTrfase"/>
</dbReference>
<feature type="transmembrane region" description="Helical" evidence="5">
    <location>
        <begin position="166"/>
        <end position="184"/>
    </location>
</feature>
<evidence type="ECO:0000256" key="4">
    <source>
        <dbReference type="ARBA" id="ARBA00023136"/>
    </source>
</evidence>
<feature type="transmembrane region" description="Helical" evidence="5">
    <location>
        <begin position="66"/>
        <end position="83"/>
    </location>
</feature>
<evidence type="ECO:0000256" key="1">
    <source>
        <dbReference type="ARBA" id="ARBA00004141"/>
    </source>
</evidence>
<keyword evidence="2 5" id="KW-0812">Transmembrane</keyword>
<dbReference type="Proteomes" id="UP001057702">
    <property type="component" value="Unassembled WGS sequence"/>
</dbReference>
<dbReference type="InterPro" id="IPR052527">
    <property type="entry name" value="Metal_cation-efflux_comp"/>
</dbReference>
<gene>
    <name evidence="6" type="ORF">NGB36_11375</name>
</gene>
<organism evidence="6 7">
    <name type="scientific">Streptomyces humicola</name>
    <dbReference type="NCBI Taxonomy" id="2953240"/>
    <lineage>
        <taxon>Bacteria</taxon>
        <taxon>Bacillati</taxon>
        <taxon>Actinomycetota</taxon>
        <taxon>Actinomycetes</taxon>
        <taxon>Kitasatosporales</taxon>
        <taxon>Streptomycetaceae</taxon>
        <taxon>Streptomyces</taxon>
    </lineage>
</organism>
<name>A0ABT1PU25_9ACTN</name>
<keyword evidence="3 5" id="KW-1133">Transmembrane helix</keyword>
<dbReference type="PANTHER" id="PTHR43847">
    <property type="entry name" value="BLL3993 PROTEIN"/>
    <property type="match status" value="1"/>
</dbReference>
<dbReference type="Gene3D" id="1.20.120.1630">
    <property type="match status" value="1"/>
</dbReference>
<dbReference type="PANTHER" id="PTHR43847:SF1">
    <property type="entry name" value="BLL3993 PROTEIN"/>
    <property type="match status" value="1"/>
</dbReference>
<dbReference type="Pfam" id="PF04140">
    <property type="entry name" value="ICMT"/>
    <property type="match status" value="1"/>
</dbReference>
<accession>A0ABT1PU25</accession>
<feature type="transmembrane region" description="Helical" evidence="5">
    <location>
        <begin position="95"/>
        <end position="120"/>
    </location>
</feature>
<protein>
    <submittedName>
        <fullName evidence="6">Isoprenylcysteine carboxylmethyltransferase family protein</fullName>
    </submittedName>
</protein>
<comment type="subcellular location">
    <subcellularLocation>
        <location evidence="1">Membrane</location>
        <topology evidence="1">Multi-pass membrane protein</topology>
    </subcellularLocation>
</comment>
<sequence>MKPESWFPPALFLAGLGALGYGLVTESGVRRVVIALYLAWTVTELRVTFRRSPGEAGGDDRGSMPLYGLARGAVVAAAVFAPAGSGWPGWPSGRIVPLLIVVFLAGIALRLTAVVHLGRFYSHRVRTLHDHAIVSTGPYRFIRHPAYAGMIVAHAGFVAIFANPYIIAACAGLLIPAIVHRILVEERTLMELTGYPAYARNRKRLVPVVW</sequence>
<evidence type="ECO:0000256" key="2">
    <source>
        <dbReference type="ARBA" id="ARBA00022692"/>
    </source>
</evidence>
<evidence type="ECO:0000313" key="7">
    <source>
        <dbReference type="Proteomes" id="UP001057702"/>
    </source>
</evidence>
<evidence type="ECO:0000256" key="5">
    <source>
        <dbReference type="SAM" id="Phobius"/>
    </source>
</evidence>
<keyword evidence="7" id="KW-1185">Reference proteome</keyword>